<dbReference type="PROSITE" id="PS51194">
    <property type="entry name" value="HELICASE_CTER"/>
    <property type="match status" value="1"/>
</dbReference>
<comment type="catalytic activity">
    <reaction evidence="5">
        <text>ATP + H2O = ADP + phosphate + H(+)</text>
        <dbReference type="Rhea" id="RHEA:13065"/>
        <dbReference type="ChEBI" id="CHEBI:15377"/>
        <dbReference type="ChEBI" id="CHEBI:15378"/>
        <dbReference type="ChEBI" id="CHEBI:30616"/>
        <dbReference type="ChEBI" id="CHEBI:43474"/>
        <dbReference type="ChEBI" id="CHEBI:456216"/>
        <dbReference type="EC" id="5.6.2.4"/>
    </reaction>
</comment>
<dbReference type="Gene3D" id="3.40.50.300">
    <property type="entry name" value="P-loop containing nucleotide triphosphate hydrolases"/>
    <property type="match status" value="2"/>
</dbReference>
<evidence type="ECO:0000256" key="6">
    <source>
        <dbReference type="SAM" id="MobiDB-lite"/>
    </source>
</evidence>
<name>A0A7J6LYX7_PERCH</name>
<dbReference type="InterPro" id="IPR001650">
    <property type="entry name" value="Helicase_C-like"/>
</dbReference>
<gene>
    <name evidence="9" type="ORF">FOL47_005147</name>
</gene>
<keyword evidence="4" id="KW-0067">ATP-binding</keyword>
<feature type="compositionally biased region" description="Basic residues" evidence="6">
    <location>
        <begin position="105"/>
        <end position="116"/>
    </location>
</feature>
<evidence type="ECO:0000313" key="9">
    <source>
        <dbReference type="EMBL" id="KAF4664366.1"/>
    </source>
</evidence>
<feature type="region of interest" description="Disordered" evidence="6">
    <location>
        <begin position="83"/>
        <end position="116"/>
    </location>
</feature>
<evidence type="ECO:0000256" key="4">
    <source>
        <dbReference type="ARBA" id="ARBA00022840"/>
    </source>
</evidence>
<protein>
    <recommendedName>
        <fullName evidence="11">DNA polymerase theta</fullName>
    </recommendedName>
</protein>
<dbReference type="SMART" id="SM00487">
    <property type="entry name" value="DEXDc"/>
    <property type="match status" value="1"/>
</dbReference>
<organism evidence="9 10">
    <name type="scientific">Perkinsus chesapeaki</name>
    <name type="common">Clam parasite</name>
    <name type="synonym">Perkinsus andrewsi</name>
    <dbReference type="NCBI Taxonomy" id="330153"/>
    <lineage>
        <taxon>Eukaryota</taxon>
        <taxon>Sar</taxon>
        <taxon>Alveolata</taxon>
        <taxon>Perkinsozoa</taxon>
        <taxon>Perkinsea</taxon>
        <taxon>Perkinsida</taxon>
        <taxon>Perkinsidae</taxon>
        <taxon>Perkinsus</taxon>
    </lineage>
</organism>
<dbReference type="Proteomes" id="UP000591131">
    <property type="component" value="Unassembled WGS sequence"/>
</dbReference>
<dbReference type="InterPro" id="IPR011545">
    <property type="entry name" value="DEAD/DEAH_box_helicase_dom"/>
</dbReference>
<dbReference type="CDD" id="cd18795">
    <property type="entry name" value="SF2_C_Ski2"/>
    <property type="match status" value="1"/>
</dbReference>
<keyword evidence="3" id="KW-0347">Helicase</keyword>
<evidence type="ECO:0000256" key="1">
    <source>
        <dbReference type="ARBA" id="ARBA00022741"/>
    </source>
</evidence>
<dbReference type="SMART" id="SM00490">
    <property type="entry name" value="HELICc"/>
    <property type="match status" value="1"/>
</dbReference>
<proteinExistence type="predicted"/>
<evidence type="ECO:0000259" key="8">
    <source>
        <dbReference type="PROSITE" id="PS51194"/>
    </source>
</evidence>
<accession>A0A7J6LYX7</accession>
<evidence type="ECO:0000313" key="10">
    <source>
        <dbReference type="Proteomes" id="UP000591131"/>
    </source>
</evidence>
<dbReference type="GO" id="GO:0016787">
    <property type="term" value="F:hydrolase activity"/>
    <property type="evidence" value="ECO:0007669"/>
    <property type="project" value="UniProtKB-KW"/>
</dbReference>
<dbReference type="GO" id="GO:0005524">
    <property type="term" value="F:ATP binding"/>
    <property type="evidence" value="ECO:0007669"/>
    <property type="project" value="UniProtKB-KW"/>
</dbReference>
<comment type="caution">
    <text evidence="9">The sequence shown here is derived from an EMBL/GenBank/DDBJ whole genome shotgun (WGS) entry which is preliminary data.</text>
</comment>
<evidence type="ECO:0000256" key="2">
    <source>
        <dbReference type="ARBA" id="ARBA00022801"/>
    </source>
</evidence>
<dbReference type="EMBL" id="JAAPAO010000289">
    <property type="protein sequence ID" value="KAF4664366.1"/>
    <property type="molecule type" value="Genomic_DNA"/>
</dbReference>
<dbReference type="InterPro" id="IPR027417">
    <property type="entry name" value="P-loop_NTPase"/>
</dbReference>
<dbReference type="AlphaFoldDB" id="A0A7J6LYX7"/>
<dbReference type="PROSITE" id="PS51192">
    <property type="entry name" value="HELICASE_ATP_BIND_1"/>
    <property type="match status" value="1"/>
</dbReference>
<evidence type="ECO:0000256" key="3">
    <source>
        <dbReference type="ARBA" id="ARBA00022806"/>
    </source>
</evidence>
<dbReference type="Pfam" id="PF20470">
    <property type="entry name" value="HTH_61"/>
    <property type="match status" value="1"/>
</dbReference>
<dbReference type="PANTHER" id="PTHR47961:SF6">
    <property type="entry name" value="DNA-DIRECTED DNA POLYMERASE"/>
    <property type="match status" value="1"/>
</dbReference>
<sequence>MSPVAWNQQTSSIDDDDYYHNLLPVESYSTDYRHRHSDDDIVLPENYAGYLKDYTKPHQGDDLHLSFLTIGATSVEEPPAPVPITGNSRSIGAPSPLRERAGLERKRKRDQARQYKSKMRAKVRQMLKKQSNRRLGLWRSRVLDGDRVAIYVSLDGIAYPRGRDAYTAQERDQKALTRMSINEYGPNSSILNPRSLPYCQHYPPLTPTDLRFWHLPPNIVEAYRLSSGITGLYTWQSDCLRALLGCSIFGFQEPTDDDCTPAAAAAAHRPFKCGVYCAPTSGGKSLVAELIMLRRLLFRGLRGLYTLPSVTSPPQFTMLIDRYVSICQEKLHQLRRVWGDSAQSSSLAALRIEAFHSNASVDKEDLIGGWTAGVDVALGTLEKINGMVNRLVSQADSSTANVGTVIIDELHMIGDEQRGHILELILLKLMLFATGRVSAASAEPYELQVVCMSATLPSLDPLKSWLIDADTFNTEFRPVPLEYFIKVGPRLHSPELDKIVRELPVIRGDPDRITALVWEVAQEACSELSDQSKTVPSSSSSATGVIVFCATKVWCEKTATHLANTWPGVPWDSDETIIRGRRQAVEILRACPAGLSPILERCIPSGIAYHHSGHTMEERRVIETAFRNGYIHTLCATSTLAAGVNLPARRVIIRSLQVGIHPLDASRLRQMCGRAGRAGFGGSTSLNDSVMEHSDANRGEAVLCVKDDREAKVAKDLINAQLTGLSSRLTGPHLARALLEIICLKLINNVDEIPQRFCHRLLRYHLQPDEEARQALRSELSTCLTLLKKD</sequence>
<dbReference type="PANTHER" id="PTHR47961">
    <property type="entry name" value="DNA POLYMERASE THETA, PUTATIVE (AFU_ORTHOLOGUE AFUA_1G05260)-RELATED"/>
    <property type="match status" value="1"/>
</dbReference>
<feature type="non-terminal residue" evidence="9">
    <location>
        <position position="1"/>
    </location>
</feature>
<evidence type="ECO:0000259" key="7">
    <source>
        <dbReference type="PROSITE" id="PS51192"/>
    </source>
</evidence>
<feature type="domain" description="Helicase C-terminal" evidence="8">
    <location>
        <begin position="512"/>
        <end position="726"/>
    </location>
</feature>
<keyword evidence="1" id="KW-0547">Nucleotide-binding</keyword>
<evidence type="ECO:0008006" key="11">
    <source>
        <dbReference type="Google" id="ProtNLM"/>
    </source>
</evidence>
<dbReference type="InterPro" id="IPR050474">
    <property type="entry name" value="Hel308_SKI2-like"/>
</dbReference>
<evidence type="ECO:0000256" key="5">
    <source>
        <dbReference type="ARBA" id="ARBA00048988"/>
    </source>
</evidence>
<dbReference type="Pfam" id="PF00270">
    <property type="entry name" value="DEAD"/>
    <property type="match status" value="1"/>
</dbReference>
<dbReference type="GO" id="GO:0003676">
    <property type="term" value="F:nucleic acid binding"/>
    <property type="evidence" value="ECO:0007669"/>
    <property type="project" value="InterPro"/>
</dbReference>
<dbReference type="OrthoDB" id="2320933at2759"/>
<reference evidence="9 10" key="1">
    <citation type="submission" date="2020-04" db="EMBL/GenBank/DDBJ databases">
        <title>Perkinsus chesapeaki whole genome sequence.</title>
        <authorList>
            <person name="Bogema D.R."/>
        </authorList>
    </citation>
    <scope>NUCLEOTIDE SEQUENCE [LARGE SCALE GENOMIC DNA]</scope>
    <source>
        <strain evidence="9">ATCC PRA-425</strain>
    </source>
</reference>
<dbReference type="InterPro" id="IPR014001">
    <property type="entry name" value="Helicase_ATP-bd"/>
</dbReference>
<feature type="domain" description="Helicase ATP-binding" evidence="7">
    <location>
        <begin position="265"/>
        <end position="474"/>
    </location>
</feature>
<dbReference type="InterPro" id="IPR046931">
    <property type="entry name" value="HTH_61"/>
</dbReference>
<dbReference type="SUPFAM" id="SSF52540">
    <property type="entry name" value="P-loop containing nucleoside triphosphate hydrolases"/>
    <property type="match status" value="2"/>
</dbReference>
<dbReference type="Pfam" id="PF00271">
    <property type="entry name" value="Helicase_C"/>
    <property type="match status" value="1"/>
</dbReference>
<dbReference type="GO" id="GO:0043138">
    <property type="term" value="F:3'-5' DNA helicase activity"/>
    <property type="evidence" value="ECO:0007669"/>
    <property type="project" value="UniProtKB-EC"/>
</dbReference>
<keyword evidence="10" id="KW-1185">Reference proteome</keyword>
<keyword evidence="2" id="KW-0378">Hydrolase</keyword>